<evidence type="ECO:0000313" key="5">
    <source>
        <dbReference type="RefSeq" id="XP_015592838.1"/>
    </source>
</evidence>
<gene>
    <name evidence="5" type="primary">LOC107266657</name>
</gene>
<feature type="transmembrane region" description="Helical" evidence="2">
    <location>
        <begin position="176"/>
        <end position="197"/>
    </location>
</feature>
<keyword evidence="2" id="KW-1133">Transmembrane helix</keyword>
<dbReference type="PROSITE" id="PS00636">
    <property type="entry name" value="DNAJ_1"/>
    <property type="match status" value="1"/>
</dbReference>
<feature type="region of interest" description="Disordered" evidence="1">
    <location>
        <begin position="203"/>
        <end position="224"/>
    </location>
</feature>
<evidence type="ECO:0000259" key="3">
    <source>
        <dbReference type="PROSITE" id="PS50076"/>
    </source>
</evidence>
<evidence type="ECO:0000313" key="4">
    <source>
        <dbReference type="Proteomes" id="UP000694920"/>
    </source>
</evidence>
<dbReference type="PANTHER" id="PTHR44873">
    <property type="entry name" value="DNAJ HOMOLOG SUBFAMILY C MEMBER 30, MITOCHONDRIAL"/>
    <property type="match status" value="1"/>
</dbReference>
<proteinExistence type="predicted"/>
<keyword evidence="2" id="KW-0812">Transmembrane</keyword>
<dbReference type="CDD" id="cd06257">
    <property type="entry name" value="DnaJ"/>
    <property type="match status" value="1"/>
</dbReference>
<dbReference type="InterPro" id="IPR018253">
    <property type="entry name" value="DnaJ_domain_CS"/>
</dbReference>
<organism evidence="4 5">
    <name type="scientific">Cephus cinctus</name>
    <name type="common">Wheat stem sawfly</name>
    <dbReference type="NCBI Taxonomy" id="211228"/>
    <lineage>
        <taxon>Eukaryota</taxon>
        <taxon>Metazoa</taxon>
        <taxon>Ecdysozoa</taxon>
        <taxon>Arthropoda</taxon>
        <taxon>Hexapoda</taxon>
        <taxon>Insecta</taxon>
        <taxon>Pterygota</taxon>
        <taxon>Neoptera</taxon>
        <taxon>Endopterygota</taxon>
        <taxon>Hymenoptera</taxon>
        <taxon>Cephoidea</taxon>
        <taxon>Cephidae</taxon>
        <taxon>Cephus</taxon>
    </lineage>
</organism>
<reference evidence="5" key="1">
    <citation type="submission" date="2025-08" db="UniProtKB">
        <authorList>
            <consortium name="RefSeq"/>
        </authorList>
    </citation>
    <scope>IDENTIFICATION</scope>
</reference>
<dbReference type="PROSITE" id="PS50076">
    <property type="entry name" value="DNAJ_2"/>
    <property type="match status" value="1"/>
</dbReference>
<evidence type="ECO:0000256" key="2">
    <source>
        <dbReference type="SAM" id="Phobius"/>
    </source>
</evidence>
<protein>
    <submittedName>
        <fullName evidence="5">DnaJ homolog subfamily C member 30</fullName>
    </submittedName>
</protein>
<name>A0AAJ7FI26_CEPCN</name>
<dbReference type="Proteomes" id="UP000694920">
    <property type="component" value="Unplaced"/>
</dbReference>
<dbReference type="AlphaFoldDB" id="A0AAJ7FI26"/>
<evidence type="ECO:0000256" key="1">
    <source>
        <dbReference type="SAM" id="MobiDB-lite"/>
    </source>
</evidence>
<dbReference type="InterPro" id="IPR001623">
    <property type="entry name" value="DnaJ_domain"/>
</dbReference>
<feature type="domain" description="J" evidence="3">
    <location>
        <begin position="33"/>
        <end position="97"/>
    </location>
</feature>
<dbReference type="KEGG" id="ccin:107266657"/>
<dbReference type="PRINTS" id="PR00625">
    <property type="entry name" value="JDOMAIN"/>
</dbReference>
<dbReference type="SMART" id="SM00271">
    <property type="entry name" value="DnaJ"/>
    <property type="match status" value="1"/>
</dbReference>
<dbReference type="GeneID" id="107266657"/>
<sequence>MCWNAIKMSRLRIFWPSVNNMKVNMSTNSLSKNHYETLELKQSATHNEIKSAYYKLTMQYHPDKNKSDFAKEKFRNVAEAYEVLGNQHSRKAYDRKITVRKTGLSPQRGPVIIKPPTMNIYKTRMATNTDASNMFDTGYNYEEWIRARYTANFRRRQQATGRLGNMIHEEDKKSPSMLIGCTIFGIMFVILLCLQTTSNYDVPAHSSKTKSSLKNTENGSIGKD</sequence>
<dbReference type="PANTHER" id="PTHR44873:SF1">
    <property type="entry name" value="DNAJ HOMOLOG SUBFAMILY C MEMBER 30, MITOCHONDRIAL"/>
    <property type="match status" value="1"/>
</dbReference>
<dbReference type="SUPFAM" id="SSF46565">
    <property type="entry name" value="Chaperone J-domain"/>
    <property type="match status" value="1"/>
</dbReference>
<dbReference type="Pfam" id="PF00226">
    <property type="entry name" value="DnaJ"/>
    <property type="match status" value="1"/>
</dbReference>
<dbReference type="Gene3D" id="1.10.287.110">
    <property type="entry name" value="DnaJ domain"/>
    <property type="match status" value="1"/>
</dbReference>
<keyword evidence="4" id="KW-1185">Reference proteome</keyword>
<accession>A0AAJ7FI26</accession>
<dbReference type="InterPro" id="IPR053025">
    <property type="entry name" value="Mito_ATP_Synthase-Asso"/>
</dbReference>
<dbReference type="InterPro" id="IPR036869">
    <property type="entry name" value="J_dom_sf"/>
</dbReference>
<dbReference type="RefSeq" id="XP_015592838.1">
    <property type="nucleotide sequence ID" value="XM_015737352.2"/>
</dbReference>
<feature type="compositionally biased region" description="Polar residues" evidence="1">
    <location>
        <begin position="209"/>
        <end position="224"/>
    </location>
</feature>
<keyword evidence="2" id="KW-0472">Membrane</keyword>